<comment type="similarity">
    <text evidence="2 9">Belongs to the sulfotransferase 2 family.</text>
</comment>
<protein>
    <recommendedName>
        <fullName evidence="9">Carbohydrate sulfotransferase</fullName>
        <ecNumber evidence="9">2.8.2.-</ecNumber>
    </recommendedName>
</protein>
<dbReference type="GeneID" id="109469333"/>
<keyword evidence="7" id="KW-0472">Membrane</keyword>
<comment type="subcellular location">
    <subcellularLocation>
        <location evidence="1 9">Golgi apparatus membrane</location>
        <topology evidence="1 9">Single-pass type II membrane protein</topology>
    </subcellularLocation>
</comment>
<evidence type="ECO:0000256" key="4">
    <source>
        <dbReference type="ARBA" id="ARBA00022692"/>
    </source>
</evidence>
<gene>
    <name evidence="11" type="primary">LOC109469333</name>
</gene>
<dbReference type="PANTHER" id="PTHR12137">
    <property type="entry name" value="CARBOHYDRATE SULFOTRANSFERASE"/>
    <property type="match status" value="1"/>
</dbReference>
<evidence type="ECO:0000256" key="5">
    <source>
        <dbReference type="ARBA" id="ARBA00022989"/>
    </source>
</evidence>
<dbReference type="InterPro" id="IPR018011">
    <property type="entry name" value="Carb_sulfotrans_8-10"/>
</dbReference>
<dbReference type="RefSeq" id="XP_019623395.1">
    <property type="nucleotide sequence ID" value="XM_019767836.1"/>
</dbReference>
<keyword evidence="9" id="KW-0119">Carbohydrate metabolism</keyword>
<keyword evidence="8 9" id="KW-0325">Glycoprotein</keyword>
<keyword evidence="4" id="KW-0812">Transmembrane</keyword>
<keyword evidence="5" id="KW-1133">Transmembrane helix</keyword>
<evidence type="ECO:0000313" key="10">
    <source>
        <dbReference type="Proteomes" id="UP000515135"/>
    </source>
</evidence>
<reference evidence="11" key="1">
    <citation type="submission" date="2025-08" db="UniProtKB">
        <authorList>
            <consortium name="RefSeq"/>
        </authorList>
    </citation>
    <scope>IDENTIFICATION</scope>
    <source>
        <tissue evidence="11">Gonad</tissue>
    </source>
</reference>
<proteinExistence type="inferred from homology"/>
<dbReference type="PANTHER" id="PTHR12137:SF33">
    <property type="entry name" value="CARBOHYDRATE SULFOTRANSFERASE 14"/>
    <property type="match status" value="1"/>
</dbReference>
<evidence type="ECO:0000256" key="8">
    <source>
        <dbReference type="ARBA" id="ARBA00023180"/>
    </source>
</evidence>
<name>A0A6P4Y344_BRABE</name>
<sequence>MVSVRSTFIFLFLFILILSTGAYMYISYNIEGLSLKKMVSGASASYRERAADTYLLTETASSPSPSSVDTKGRETWENLTEAETEQSRRITMLNAYCARNFPKGASKPSRNNHIFIFDKIKTVYCYIPKTGCTTMKLLLYNLEHNETEKLSWGFRKVDWLPSDDKSNRTSGERDVEWIHRQKFKSLEDYSEEEVSLRLATYKKIIVVRDPLERLASAWFDKFVITPERVGEYAFVNRMRRGLDSLEDRTLIDELSKINEERTDNDPKRVSFREFLFAVSHRKVESQHWLSFDRLCTPCKIDYDFVAHTDTIASDIRLFLKQNNITANEDVLPKHQSRNVNNGNVFKDFYGRVPIDEILPLQKVFQKDFDMFGYSFEEDLAKRNENHLVGS</sequence>
<evidence type="ECO:0000256" key="2">
    <source>
        <dbReference type="ARBA" id="ARBA00006339"/>
    </source>
</evidence>
<dbReference type="GO" id="GO:0016051">
    <property type="term" value="P:carbohydrate biosynthetic process"/>
    <property type="evidence" value="ECO:0007669"/>
    <property type="project" value="InterPro"/>
</dbReference>
<dbReference type="AlphaFoldDB" id="A0A6P4Y344"/>
<keyword evidence="3 9" id="KW-0808">Transferase</keyword>
<keyword evidence="10" id="KW-1185">Reference proteome</keyword>
<dbReference type="EC" id="2.8.2.-" evidence="9"/>
<evidence type="ECO:0000256" key="1">
    <source>
        <dbReference type="ARBA" id="ARBA00004323"/>
    </source>
</evidence>
<dbReference type="InterPro" id="IPR027417">
    <property type="entry name" value="P-loop_NTPase"/>
</dbReference>
<evidence type="ECO:0000256" key="6">
    <source>
        <dbReference type="ARBA" id="ARBA00023034"/>
    </source>
</evidence>
<dbReference type="SUPFAM" id="SSF52540">
    <property type="entry name" value="P-loop containing nucleoside triphosphate hydrolases"/>
    <property type="match status" value="1"/>
</dbReference>
<keyword evidence="9" id="KW-0735">Signal-anchor</keyword>
<dbReference type="KEGG" id="bbel:109469333"/>
<evidence type="ECO:0000256" key="7">
    <source>
        <dbReference type="ARBA" id="ARBA00023136"/>
    </source>
</evidence>
<dbReference type="Pfam" id="PF03567">
    <property type="entry name" value="Sulfotransfer_2"/>
    <property type="match status" value="1"/>
</dbReference>
<dbReference type="Proteomes" id="UP000515135">
    <property type="component" value="Unplaced"/>
</dbReference>
<organism evidence="10 11">
    <name type="scientific">Branchiostoma belcheri</name>
    <name type="common">Amphioxus</name>
    <dbReference type="NCBI Taxonomy" id="7741"/>
    <lineage>
        <taxon>Eukaryota</taxon>
        <taxon>Metazoa</taxon>
        <taxon>Chordata</taxon>
        <taxon>Cephalochordata</taxon>
        <taxon>Leptocardii</taxon>
        <taxon>Amphioxiformes</taxon>
        <taxon>Branchiostomatidae</taxon>
        <taxon>Branchiostoma</taxon>
    </lineage>
</organism>
<accession>A0A6P4Y344</accession>
<evidence type="ECO:0000256" key="9">
    <source>
        <dbReference type="RuleBase" id="RU364020"/>
    </source>
</evidence>
<dbReference type="OrthoDB" id="6344560at2759"/>
<evidence type="ECO:0000313" key="11">
    <source>
        <dbReference type="RefSeq" id="XP_019623395.1"/>
    </source>
</evidence>
<dbReference type="InterPro" id="IPR005331">
    <property type="entry name" value="Sulfotransferase"/>
</dbReference>
<keyword evidence="6 9" id="KW-0333">Golgi apparatus</keyword>
<dbReference type="GO" id="GO:0000139">
    <property type="term" value="C:Golgi membrane"/>
    <property type="evidence" value="ECO:0007669"/>
    <property type="project" value="UniProtKB-SubCell"/>
</dbReference>
<evidence type="ECO:0000256" key="3">
    <source>
        <dbReference type="ARBA" id="ARBA00022679"/>
    </source>
</evidence>
<dbReference type="GO" id="GO:0008146">
    <property type="term" value="F:sulfotransferase activity"/>
    <property type="evidence" value="ECO:0007669"/>
    <property type="project" value="InterPro"/>
</dbReference>
<dbReference type="Gene3D" id="3.40.50.300">
    <property type="entry name" value="P-loop containing nucleotide triphosphate hydrolases"/>
    <property type="match status" value="1"/>
</dbReference>